<feature type="region of interest" description="Disordered" evidence="1">
    <location>
        <begin position="1"/>
        <end position="21"/>
    </location>
</feature>
<organism evidence="2 3">
    <name type="scientific">Trifolium medium</name>
    <dbReference type="NCBI Taxonomy" id="97028"/>
    <lineage>
        <taxon>Eukaryota</taxon>
        <taxon>Viridiplantae</taxon>
        <taxon>Streptophyta</taxon>
        <taxon>Embryophyta</taxon>
        <taxon>Tracheophyta</taxon>
        <taxon>Spermatophyta</taxon>
        <taxon>Magnoliopsida</taxon>
        <taxon>eudicotyledons</taxon>
        <taxon>Gunneridae</taxon>
        <taxon>Pentapetalae</taxon>
        <taxon>rosids</taxon>
        <taxon>fabids</taxon>
        <taxon>Fabales</taxon>
        <taxon>Fabaceae</taxon>
        <taxon>Papilionoideae</taxon>
        <taxon>50 kb inversion clade</taxon>
        <taxon>NPAAA clade</taxon>
        <taxon>Hologalegina</taxon>
        <taxon>IRL clade</taxon>
        <taxon>Trifolieae</taxon>
        <taxon>Trifolium</taxon>
    </lineage>
</organism>
<dbReference type="Proteomes" id="UP000265520">
    <property type="component" value="Unassembled WGS sequence"/>
</dbReference>
<protein>
    <submittedName>
        <fullName evidence="2">Uncharacterized protein</fullName>
    </submittedName>
</protein>
<comment type="caution">
    <text evidence="2">The sequence shown here is derived from an EMBL/GenBank/DDBJ whole genome shotgun (WGS) entry which is preliminary data.</text>
</comment>
<feature type="non-terminal residue" evidence="2">
    <location>
        <position position="74"/>
    </location>
</feature>
<feature type="compositionally biased region" description="Basic and acidic residues" evidence="1">
    <location>
        <begin position="10"/>
        <end position="21"/>
    </location>
</feature>
<accession>A0A392U7Q8</accession>
<evidence type="ECO:0000313" key="3">
    <source>
        <dbReference type="Proteomes" id="UP000265520"/>
    </source>
</evidence>
<dbReference type="AlphaFoldDB" id="A0A392U7Q8"/>
<proteinExistence type="predicted"/>
<keyword evidence="3" id="KW-1185">Reference proteome</keyword>
<reference evidence="2 3" key="1">
    <citation type="journal article" date="2018" name="Front. Plant Sci.">
        <title>Red Clover (Trifolium pratense) and Zigzag Clover (T. medium) - A Picture of Genomic Similarities and Differences.</title>
        <authorList>
            <person name="Dluhosova J."/>
            <person name="Istvanek J."/>
            <person name="Nedelnik J."/>
            <person name="Repkova J."/>
        </authorList>
    </citation>
    <scope>NUCLEOTIDE SEQUENCE [LARGE SCALE GENOMIC DNA]</scope>
    <source>
        <strain evidence="3">cv. 10/8</strain>
        <tissue evidence="2">Leaf</tissue>
    </source>
</reference>
<evidence type="ECO:0000256" key="1">
    <source>
        <dbReference type="SAM" id="MobiDB-lite"/>
    </source>
</evidence>
<evidence type="ECO:0000313" key="2">
    <source>
        <dbReference type="EMBL" id="MCI68824.1"/>
    </source>
</evidence>
<name>A0A392U7Q8_9FABA</name>
<dbReference type="EMBL" id="LXQA010743759">
    <property type="protein sequence ID" value="MCI68824.1"/>
    <property type="molecule type" value="Genomic_DNA"/>
</dbReference>
<sequence length="74" mass="8683">MEMALVLNDEQGRSTRDMEKLRTRNEKLEAKVLKLDNELINLWGKQENFAAQVKELRETRDADYSLASGPVYRR</sequence>